<keyword evidence="8" id="KW-1185">Reference proteome</keyword>
<dbReference type="InterPro" id="IPR012132">
    <property type="entry name" value="GMC_OxRdtase"/>
</dbReference>
<dbReference type="Pfam" id="PF00732">
    <property type="entry name" value="GMC_oxred_N"/>
    <property type="match status" value="1"/>
</dbReference>
<dbReference type="RefSeq" id="WP_220228055.1">
    <property type="nucleotide sequence ID" value="NZ_JAICBX010000002.1"/>
</dbReference>
<dbReference type="GO" id="GO:0050660">
    <property type="term" value="F:flavin adenine dinucleotide binding"/>
    <property type="evidence" value="ECO:0007669"/>
    <property type="project" value="InterPro"/>
</dbReference>
<dbReference type="InterPro" id="IPR007867">
    <property type="entry name" value="GMC_OxRtase_C"/>
</dbReference>
<dbReference type="Gene3D" id="3.50.50.60">
    <property type="entry name" value="FAD/NAD(P)-binding domain"/>
    <property type="match status" value="1"/>
</dbReference>
<feature type="binding site" evidence="5">
    <location>
        <position position="218"/>
    </location>
    <ligand>
        <name>FAD</name>
        <dbReference type="ChEBI" id="CHEBI:57692"/>
    </ligand>
</feature>
<evidence type="ECO:0000313" key="7">
    <source>
        <dbReference type="EMBL" id="MBW8637344.1"/>
    </source>
</evidence>
<organism evidence="7 8">
    <name type="scientific">Flavimaribacter sediminis</name>
    <dbReference type="NCBI Taxonomy" id="2865987"/>
    <lineage>
        <taxon>Bacteria</taxon>
        <taxon>Pseudomonadati</taxon>
        <taxon>Pseudomonadota</taxon>
        <taxon>Alphaproteobacteria</taxon>
        <taxon>Hyphomicrobiales</taxon>
        <taxon>Rhizobiaceae</taxon>
        <taxon>Flavimaribacter</taxon>
    </lineage>
</organism>
<evidence type="ECO:0000256" key="2">
    <source>
        <dbReference type="ARBA" id="ARBA00010790"/>
    </source>
</evidence>
<evidence type="ECO:0000259" key="6">
    <source>
        <dbReference type="PROSITE" id="PS00624"/>
    </source>
</evidence>
<name>A0AAE3D065_9HYPH</name>
<feature type="domain" description="Glucose-methanol-choline oxidoreductase N-terminal" evidence="6">
    <location>
        <begin position="253"/>
        <end position="267"/>
    </location>
</feature>
<dbReference type="SUPFAM" id="SSF54373">
    <property type="entry name" value="FAD-linked reductases, C-terminal domain"/>
    <property type="match status" value="1"/>
</dbReference>
<accession>A0AAE3D065</accession>
<dbReference type="Gene3D" id="3.30.560.10">
    <property type="entry name" value="Glucose Oxidase, domain 3"/>
    <property type="match status" value="1"/>
</dbReference>
<proteinExistence type="inferred from homology"/>
<dbReference type="Proteomes" id="UP001196509">
    <property type="component" value="Unassembled WGS sequence"/>
</dbReference>
<comment type="cofactor">
    <cofactor evidence="1 5">
        <name>FAD</name>
        <dbReference type="ChEBI" id="CHEBI:57692"/>
    </cofactor>
</comment>
<feature type="binding site" evidence="5">
    <location>
        <begin position="90"/>
        <end position="93"/>
    </location>
    <ligand>
        <name>FAD</name>
        <dbReference type="ChEBI" id="CHEBI:57692"/>
    </ligand>
</feature>
<evidence type="ECO:0000256" key="5">
    <source>
        <dbReference type="PIRSR" id="PIRSR000137-2"/>
    </source>
</evidence>
<dbReference type="GO" id="GO:0016614">
    <property type="term" value="F:oxidoreductase activity, acting on CH-OH group of donors"/>
    <property type="evidence" value="ECO:0007669"/>
    <property type="project" value="InterPro"/>
</dbReference>
<dbReference type="InterPro" id="IPR036188">
    <property type="entry name" value="FAD/NAD-bd_sf"/>
</dbReference>
<dbReference type="PANTHER" id="PTHR11552:SF147">
    <property type="entry name" value="CHOLINE DEHYDROGENASE, MITOCHONDRIAL"/>
    <property type="match status" value="1"/>
</dbReference>
<gene>
    <name evidence="7" type="ORF">K1W69_09105</name>
</gene>
<protein>
    <submittedName>
        <fullName evidence="7">GMC family oxidoreductase N-terminal domain-containing protein</fullName>
    </submittedName>
</protein>
<dbReference type="EMBL" id="JAICBX010000002">
    <property type="protein sequence ID" value="MBW8637344.1"/>
    <property type="molecule type" value="Genomic_DNA"/>
</dbReference>
<dbReference type="InterPro" id="IPR000172">
    <property type="entry name" value="GMC_OxRdtase_N"/>
</dbReference>
<keyword evidence="4 5" id="KW-0274">FAD</keyword>
<dbReference type="AlphaFoldDB" id="A0AAE3D065"/>
<keyword evidence="3" id="KW-0285">Flavoprotein</keyword>
<dbReference type="Pfam" id="PF05199">
    <property type="entry name" value="GMC_oxred_C"/>
    <property type="match status" value="1"/>
</dbReference>
<reference evidence="7" key="1">
    <citation type="submission" date="2021-08" db="EMBL/GenBank/DDBJ databases">
        <title>Hoeflea bacterium WL0058 sp. nov., isolated from the sediment.</title>
        <authorList>
            <person name="Wang L."/>
            <person name="Zhang D."/>
        </authorList>
    </citation>
    <scope>NUCLEOTIDE SEQUENCE</scope>
    <source>
        <strain evidence="7">WL0058</strain>
    </source>
</reference>
<evidence type="ECO:0000256" key="3">
    <source>
        <dbReference type="ARBA" id="ARBA00022630"/>
    </source>
</evidence>
<evidence type="ECO:0000313" key="8">
    <source>
        <dbReference type="Proteomes" id="UP001196509"/>
    </source>
</evidence>
<sequence length="529" mass="57420">MDTFDTIIVGGGAAGCVLANRLSADSDRRILLLEAGPGDMPEAARMPGAWISLIDTEYDWKYHTTPQAHCIGRRIAWPRGKLLGGSGSTNAMVYMRGSPSDYDRWAANGCPGWSWNDVLPWFRKSENNPRLGGSPTHGDSGELLVVDVPQHDPSEKLWVEAAQEYGLPYNPDFNSGEQFGCGFFQVFMKDGERHGPATAFLDPVRARPNLTVMTSSYVTRIIVENAIARGVTFLHNGQPQTAHADSEVVLCGGTVNTPHLLQLSGIGPADHLRHHGIDVVHDLPGVGASLQDHLNCVVTFTTREKFGIGGMTLSEFDQALVDWSNKRSGPMANPWSTSGGQAKSRPEIDEPDLQIYGIATPHRDHARYMSTVPGLSMFSVLQRPKSTGALRIRSVDPLMPPAIDPNYLSDPGGEDLQTLIGGVKLSRDIASTKTLAPLALKEVFPSSEAQSDDDIASFVRAQSQSIYHPTSTCRMGMDDMAVTDPETLEVRGLQGLRICDASVFPNVVASNIMATVIMIAERGSQFIKQ</sequence>
<evidence type="ECO:0000256" key="4">
    <source>
        <dbReference type="ARBA" id="ARBA00022827"/>
    </source>
</evidence>
<dbReference type="PANTHER" id="PTHR11552">
    <property type="entry name" value="GLUCOSE-METHANOL-CHOLINE GMC OXIDOREDUCTASE"/>
    <property type="match status" value="1"/>
</dbReference>
<comment type="caution">
    <text evidence="7">The sequence shown here is derived from an EMBL/GenBank/DDBJ whole genome shotgun (WGS) entry which is preliminary data.</text>
</comment>
<comment type="similarity">
    <text evidence="2">Belongs to the GMC oxidoreductase family.</text>
</comment>
<dbReference type="PIRSF" id="PIRSF000137">
    <property type="entry name" value="Alcohol_oxidase"/>
    <property type="match status" value="1"/>
</dbReference>
<dbReference type="PROSITE" id="PS00624">
    <property type="entry name" value="GMC_OXRED_2"/>
    <property type="match status" value="1"/>
</dbReference>
<evidence type="ECO:0000256" key="1">
    <source>
        <dbReference type="ARBA" id="ARBA00001974"/>
    </source>
</evidence>
<dbReference type="SUPFAM" id="SSF51905">
    <property type="entry name" value="FAD/NAD(P)-binding domain"/>
    <property type="match status" value="1"/>
</dbReference>